<reference evidence="3 4" key="1">
    <citation type="submission" date="2023-09" db="EMBL/GenBank/DDBJ databases">
        <title>Genome completion map analysis of the actinomycetes C11-1.</title>
        <authorList>
            <person name="Qin P."/>
            <person name="Guan P."/>
        </authorList>
    </citation>
    <scope>NUCLEOTIDE SEQUENCE [LARGE SCALE GENOMIC DNA]</scope>
    <source>
        <strain evidence="3 4">C11-1</strain>
    </source>
</reference>
<evidence type="ECO:0000256" key="2">
    <source>
        <dbReference type="SAM" id="MobiDB-lite"/>
    </source>
</evidence>
<sequence>MPTCLAIGRTAAADPPSLPQDLSPGLSPGLSPDDQRHRSTTFYEEVVRPACEQLGLTFVRADRLTEAGLPGEQLQRMVTEADVVIADLGAPDAELAFGLGVRHALGRCTVHVAETADGPSGPAGVTPHIAFPAHSADAAGARRQLIGVLTATVGGLTATVGGQTVPALPAAPAEPCVQTAAEPDEESPGLFDLVVEAEAQMEAITGDMEDVESALADLAAMMELITEDMARVSHPGATMGAKLTVIHRLAQAIDGPADDLEAAAERFAGRMEASMAALRAFLEWAEATPRGEWPEGAEELLTDVAGAPWDMRSAAVAFQEVLSLIDLFAASSRRLRGPARRVGTSLRTIFGSVAVLEELQAAAAKLKGS</sequence>
<evidence type="ECO:0000313" key="4">
    <source>
        <dbReference type="Proteomes" id="UP001303236"/>
    </source>
</evidence>
<feature type="coiled-coil region" evidence="1">
    <location>
        <begin position="194"/>
        <end position="228"/>
    </location>
</feature>
<protein>
    <submittedName>
        <fullName evidence="3">Uncharacterized protein</fullName>
    </submittedName>
</protein>
<name>A0ABY9W508_9ACTN</name>
<gene>
    <name evidence="3" type="ORF">RI138_26665</name>
</gene>
<keyword evidence="1" id="KW-0175">Coiled coil</keyword>
<accession>A0ABY9W508</accession>
<organism evidence="3 4">
    <name type="scientific">Streptomyces durocortorensis</name>
    <dbReference type="NCBI Taxonomy" id="2811104"/>
    <lineage>
        <taxon>Bacteria</taxon>
        <taxon>Bacillati</taxon>
        <taxon>Actinomycetota</taxon>
        <taxon>Actinomycetes</taxon>
        <taxon>Kitasatosporales</taxon>
        <taxon>Streptomycetaceae</taxon>
        <taxon>Streptomyces</taxon>
    </lineage>
</organism>
<evidence type="ECO:0000256" key="1">
    <source>
        <dbReference type="SAM" id="Coils"/>
    </source>
</evidence>
<proteinExistence type="predicted"/>
<dbReference type="Proteomes" id="UP001303236">
    <property type="component" value="Chromosome"/>
</dbReference>
<feature type="region of interest" description="Disordered" evidence="2">
    <location>
        <begin position="9"/>
        <end position="37"/>
    </location>
</feature>
<dbReference type="EMBL" id="CP134500">
    <property type="protein sequence ID" value="WNF30126.1"/>
    <property type="molecule type" value="Genomic_DNA"/>
</dbReference>
<keyword evidence="4" id="KW-1185">Reference proteome</keyword>
<evidence type="ECO:0000313" key="3">
    <source>
        <dbReference type="EMBL" id="WNF30126.1"/>
    </source>
</evidence>